<reference evidence="8" key="1">
    <citation type="submission" date="2016-06" db="UniProtKB">
        <authorList>
            <consortium name="WormBaseParasite"/>
        </authorList>
    </citation>
    <scope>IDENTIFICATION</scope>
</reference>
<sequence length="101" mass="11403">MKYRNQYLIAFHSAAFEFDWICGSSAYWASLYSQIQFFGVLLGTIITGTLSDIFGRRPLALISLSCGIIISFCSGFFLSLIILNFNILQLRKKTTENSSKN</sequence>
<keyword evidence="4 5" id="KW-0472">Membrane</keyword>
<evidence type="ECO:0000256" key="1">
    <source>
        <dbReference type="ARBA" id="ARBA00004141"/>
    </source>
</evidence>
<keyword evidence="3 5" id="KW-1133">Transmembrane helix</keyword>
<evidence type="ECO:0000256" key="2">
    <source>
        <dbReference type="ARBA" id="ARBA00022692"/>
    </source>
</evidence>
<gene>
    <name evidence="6" type="ORF">OFLC_LOCUS10785</name>
</gene>
<dbReference type="Gene3D" id="1.20.1250.20">
    <property type="entry name" value="MFS general substrate transporter like domains"/>
    <property type="match status" value="1"/>
</dbReference>
<keyword evidence="7" id="KW-1185">Reference proteome</keyword>
<reference evidence="6 7" key="2">
    <citation type="submission" date="2018-11" db="EMBL/GenBank/DDBJ databases">
        <authorList>
            <consortium name="Pathogen Informatics"/>
        </authorList>
    </citation>
    <scope>NUCLEOTIDE SEQUENCE [LARGE SCALE GENOMIC DNA]</scope>
</reference>
<dbReference type="PROSITE" id="PS00216">
    <property type="entry name" value="SUGAR_TRANSPORT_1"/>
    <property type="match status" value="1"/>
</dbReference>
<organism evidence="8">
    <name type="scientific">Onchocerca flexuosa</name>
    <dbReference type="NCBI Taxonomy" id="387005"/>
    <lineage>
        <taxon>Eukaryota</taxon>
        <taxon>Metazoa</taxon>
        <taxon>Ecdysozoa</taxon>
        <taxon>Nematoda</taxon>
        <taxon>Chromadorea</taxon>
        <taxon>Rhabditida</taxon>
        <taxon>Spirurina</taxon>
        <taxon>Spiruromorpha</taxon>
        <taxon>Filarioidea</taxon>
        <taxon>Onchocercidae</taxon>
        <taxon>Onchocerca</taxon>
    </lineage>
</organism>
<dbReference type="STRING" id="387005.A0A183HTH3"/>
<feature type="transmembrane region" description="Helical" evidence="5">
    <location>
        <begin position="61"/>
        <end position="83"/>
    </location>
</feature>
<keyword evidence="2 5" id="KW-0812">Transmembrane</keyword>
<dbReference type="EMBL" id="UZAJ01014784">
    <property type="protein sequence ID" value="VDO71303.1"/>
    <property type="molecule type" value="Genomic_DNA"/>
</dbReference>
<dbReference type="InterPro" id="IPR036259">
    <property type="entry name" value="MFS_trans_sf"/>
</dbReference>
<dbReference type="WBParaSite" id="OFLC_0001078501-mRNA-1">
    <property type="protein sequence ID" value="OFLC_0001078501-mRNA-1"/>
    <property type="gene ID" value="OFLC_0001078501"/>
</dbReference>
<dbReference type="GO" id="GO:0022857">
    <property type="term" value="F:transmembrane transporter activity"/>
    <property type="evidence" value="ECO:0007669"/>
    <property type="project" value="InterPro"/>
</dbReference>
<evidence type="ECO:0000313" key="6">
    <source>
        <dbReference type="EMBL" id="VDO71303.1"/>
    </source>
</evidence>
<evidence type="ECO:0000256" key="4">
    <source>
        <dbReference type="ARBA" id="ARBA00023136"/>
    </source>
</evidence>
<protein>
    <submittedName>
        <fullName evidence="8">MFS domain-containing protein</fullName>
    </submittedName>
</protein>
<proteinExistence type="predicted"/>
<dbReference type="Pfam" id="PF00083">
    <property type="entry name" value="Sugar_tr"/>
    <property type="match status" value="1"/>
</dbReference>
<dbReference type="SUPFAM" id="SSF103473">
    <property type="entry name" value="MFS general substrate transporter"/>
    <property type="match status" value="1"/>
</dbReference>
<dbReference type="InterPro" id="IPR005828">
    <property type="entry name" value="MFS_sugar_transport-like"/>
</dbReference>
<evidence type="ECO:0000256" key="5">
    <source>
        <dbReference type="SAM" id="Phobius"/>
    </source>
</evidence>
<evidence type="ECO:0000256" key="3">
    <source>
        <dbReference type="ARBA" id="ARBA00022989"/>
    </source>
</evidence>
<comment type="subcellular location">
    <subcellularLocation>
        <location evidence="1">Membrane</location>
        <topology evidence="1">Multi-pass membrane protein</topology>
    </subcellularLocation>
</comment>
<dbReference type="GO" id="GO:0016020">
    <property type="term" value="C:membrane"/>
    <property type="evidence" value="ECO:0007669"/>
    <property type="project" value="UniProtKB-SubCell"/>
</dbReference>
<evidence type="ECO:0000313" key="8">
    <source>
        <dbReference type="WBParaSite" id="OFLC_0001078501-mRNA-1"/>
    </source>
</evidence>
<dbReference type="Proteomes" id="UP000267606">
    <property type="component" value="Unassembled WGS sequence"/>
</dbReference>
<feature type="transmembrane region" description="Helical" evidence="5">
    <location>
        <begin position="35"/>
        <end position="54"/>
    </location>
</feature>
<dbReference type="AlphaFoldDB" id="A0A183HTH3"/>
<name>A0A183HTH3_9BILA</name>
<dbReference type="InterPro" id="IPR005829">
    <property type="entry name" value="Sugar_transporter_CS"/>
</dbReference>
<evidence type="ECO:0000313" key="7">
    <source>
        <dbReference type="Proteomes" id="UP000267606"/>
    </source>
</evidence>
<accession>A0A183HTH3</accession>